<reference evidence="1 2" key="1">
    <citation type="journal article" date="2018" name="Mol. Biol. Evol.">
        <title>Broad Genomic Sampling Reveals a Smut Pathogenic Ancestry of the Fungal Clade Ustilaginomycotina.</title>
        <authorList>
            <person name="Kijpornyongpan T."/>
            <person name="Mondo S.J."/>
            <person name="Barry K."/>
            <person name="Sandor L."/>
            <person name="Lee J."/>
            <person name="Lipzen A."/>
            <person name="Pangilinan J."/>
            <person name="LaButti K."/>
            <person name="Hainaut M."/>
            <person name="Henrissat B."/>
            <person name="Grigoriev I.V."/>
            <person name="Spatafora J.W."/>
            <person name="Aime M.C."/>
        </authorList>
    </citation>
    <scope>NUCLEOTIDE SEQUENCE [LARGE SCALE GENOMIC DNA]</scope>
    <source>
        <strain evidence="1 2">SA 807</strain>
    </source>
</reference>
<sequence>MVGTREEERGGKRERQGCTWKISGLSSSPFILLSLSLPLLSLFLHLPPLHASGICMHEHRHCRVFEIRYHTWVLQDNNGMGPSPTPLSPSNLNVVPSQRVSVRVGRRASHLDLYHVAVQPPSLPPYPYTPFHLSSSPEKRR</sequence>
<evidence type="ECO:0000313" key="2">
    <source>
        <dbReference type="Proteomes" id="UP000245626"/>
    </source>
</evidence>
<name>A0ACD0P6Y8_9BASI</name>
<keyword evidence="2" id="KW-1185">Reference proteome</keyword>
<evidence type="ECO:0000313" key="1">
    <source>
        <dbReference type="EMBL" id="PWN53804.1"/>
    </source>
</evidence>
<accession>A0ACD0P6Y8</accession>
<dbReference type="Proteomes" id="UP000245626">
    <property type="component" value="Unassembled WGS sequence"/>
</dbReference>
<protein>
    <submittedName>
        <fullName evidence="1">Uncharacterized protein</fullName>
    </submittedName>
</protein>
<organism evidence="1 2">
    <name type="scientific">Violaceomyces palustris</name>
    <dbReference type="NCBI Taxonomy" id="1673888"/>
    <lineage>
        <taxon>Eukaryota</taxon>
        <taxon>Fungi</taxon>
        <taxon>Dikarya</taxon>
        <taxon>Basidiomycota</taxon>
        <taxon>Ustilaginomycotina</taxon>
        <taxon>Ustilaginomycetes</taxon>
        <taxon>Violaceomycetales</taxon>
        <taxon>Violaceomycetaceae</taxon>
        <taxon>Violaceomyces</taxon>
    </lineage>
</organism>
<dbReference type="EMBL" id="KZ819709">
    <property type="protein sequence ID" value="PWN53804.1"/>
    <property type="molecule type" value="Genomic_DNA"/>
</dbReference>
<proteinExistence type="predicted"/>
<gene>
    <name evidence="1" type="ORF">IE53DRAFT_104631</name>
</gene>